<dbReference type="AlphaFoldDB" id="A0A087B673"/>
<gene>
    <name evidence="1" type="ORF">BMAGN_1431</name>
</gene>
<dbReference type="STRING" id="1692.BMAGN_1431"/>
<accession>A0A087B673</accession>
<organism evidence="1 2">
    <name type="scientific">Bifidobacterium magnum</name>
    <dbReference type="NCBI Taxonomy" id="1692"/>
    <lineage>
        <taxon>Bacteria</taxon>
        <taxon>Bacillati</taxon>
        <taxon>Actinomycetota</taxon>
        <taxon>Actinomycetes</taxon>
        <taxon>Bifidobacteriales</taxon>
        <taxon>Bifidobacteriaceae</taxon>
        <taxon>Bifidobacterium</taxon>
    </lineage>
</organism>
<dbReference type="EMBL" id="JGZB01000013">
    <property type="protein sequence ID" value="KFI66523.1"/>
    <property type="molecule type" value="Genomic_DNA"/>
</dbReference>
<evidence type="ECO:0000313" key="2">
    <source>
        <dbReference type="Proteomes" id="UP000029052"/>
    </source>
</evidence>
<comment type="caution">
    <text evidence="1">The sequence shown here is derived from an EMBL/GenBank/DDBJ whole genome shotgun (WGS) entry which is preliminary data.</text>
</comment>
<reference evidence="1 2" key="1">
    <citation type="submission" date="2014-03" db="EMBL/GenBank/DDBJ databases">
        <title>Genomics of Bifidobacteria.</title>
        <authorList>
            <person name="Ventura M."/>
            <person name="Milani C."/>
            <person name="Lugli G.A."/>
        </authorList>
    </citation>
    <scope>NUCLEOTIDE SEQUENCE [LARGE SCALE GENOMIC DNA]</scope>
    <source>
        <strain evidence="1 2">LMG 11591</strain>
    </source>
</reference>
<keyword evidence="2" id="KW-1185">Reference proteome</keyword>
<name>A0A087B673_9BIFI</name>
<proteinExistence type="predicted"/>
<protein>
    <submittedName>
        <fullName evidence="1">Uncharacterized protein</fullName>
    </submittedName>
</protein>
<dbReference type="Proteomes" id="UP000029052">
    <property type="component" value="Unassembled WGS sequence"/>
</dbReference>
<evidence type="ECO:0000313" key="1">
    <source>
        <dbReference type="EMBL" id="KFI66523.1"/>
    </source>
</evidence>
<sequence>MTCFVADMHDDETSLEYARENVAEWLAHCTPYEADWIFWATDVTYMEALSSDENVIAYDRLLRFCVFPKVWDSMGDELKGIAAQCDMNAYAHGYVC</sequence>